<evidence type="ECO:0000313" key="2">
    <source>
        <dbReference type="EMBL" id="OAE22562.1"/>
    </source>
</evidence>
<keyword evidence="1" id="KW-0812">Transmembrane</keyword>
<dbReference type="Proteomes" id="UP000077202">
    <property type="component" value="Unassembled WGS sequence"/>
</dbReference>
<keyword evidence="1" id="KW-1133">Transmembrane helix</keyword>
<proteinExistence type="predicted"/>
<evidence type="ECO:0000256" key="1">
    <source>
        <dbReference type="SAM" id="Phobius"/>
    </source>
</evidence>
<name>A0A176VQI8_MARPO</name>
<accession>A0A176VQI8</accession>
<comment type="caution">
    <text evidence="2">The sequence shown here is derived from an EMBL/GenBank/DDBJ whole genome shotgun (WGS) entry which is preliminary data.</text>
</comment>
<sequence length="395" mass="43438">MCRASDGHSCVANSGSSLTQHSHLLGLVSYAEVGMEAITPCKIVGRDGIHRPRSGLSASPSCAPRRSCANLSGTHRSSEVSSHFLDSTVLEVVEARAAQSPSPFGSWRLLRRRPDIQNRALQRRSKILLKSRSGIIGLTLGGWRHRTWHATAAKFQEFDDLPTATNDVPSGQCEAFDVGKAWNPRQARRFVARRETIEGGDSHQTCTPSTTGTAFIAAISAQTYRPPVQIPERSQVSSFITGGILLSIGAWILWVITKSEQYARKALVSPEETLVTPPPAPDMVEQYERAKASVTQAALVNEALAAVRTNDLIKCTVEMELALEENRLARTSIESDFFDEGELLQVYRGVLKVWLDGYPLDYGKILQLRGLLDIPSKEAEELEQEVQLQSDAYVI</sequence>
<organism evidence="2 3">
    <name type="scientific">Marchantia polymorpha subsp. ruderalis</name>
    <dbReference type="NCBI Taxonomy" id="1480154"/>
    <lineage>
        <taxon>Eukaryota</taxon>
        <taxon>Viridiplantae</taxon>
        <taxon>Streptophyta</taxon>
        <taxon>Embryophyta</taxon>
        <taxon>Marchantiophyta</taxon>
        <taxon>Marchantiopsida</taxon>
        <taxon>Marchantiidae</taxon>
        <taxon>Marchantiales</taxon>
        <taxon>Marchantiaceae</taxon>
        <taxon>Marchantia</taxon>
    </lineage>
</organism>
<dbReference type="EMBL" id="LVLJ01003151">
    <property type="protein sequence ID" value="OAE22562.1"/>
    <property type="molecule type" value="Genomic_DNA"/>
</dbReference>
<dbReference type="AlphaFoldDB" id="A0A176VQI8"/>
<feature type="transmembrane region" description="Helical" evidence="1">
    <location>
        <begin position="236"/>
        <end position="256"/>
    </location>
</feature>
<reference evidence="2" key="1">
    <citation type="submission" date="2016-03" db="EMBL/GenBank/DDBJ databases">
        <title>Mechanisms controlling the formation of the plant cell surface in tip-growing cells are functionally conserved among land plants.</title>
        <authorList>
            <person name="Honkanen S."/>
            <person name="Jones V.A."/>
            <person name="Morieri G."/>
            <person name="Champion C."/>
            <person name="Hetherington A.J."/>
            <person name="Kelly S."/>
            <person name="Saint-Marcoux D."/>
            <person name="Proust H."/>
            <person name="Prescott H."/>
            <person name="Dolan L."/>
        </authorList>
    </citation>
    <scope>NUCLEOTIDE SEQUENCE [LARGE SCALE GENOMIC DNA]</scope>
    <source>
        <tissue evidence="2">Whole gametophyte</tissue>
    </source>
</reference>
<keyword evidence="3" id="KW-1185">Reference proteome</keyword>
<keyword evidence="1" id="KW-0472">Membrane</keyword>
<evidence type="ECO:0000313" key="3">
    <source>
        <dbReference type="Proteomes" id="UP000077202"/>
    </source>
</evidence>
<gene>
    <name evidence="2" type="ORF">AXG93_731s1050</name>
</gene>
<protein>
    <submittedName>
        <fullName evidence="2">Uncharacterized protein</fullName>
    </submittedName>
</protein>